<dbReference type="Pfam" id="PF04203">
    <property type="entry name" value="Sortase"/>
    <property type="match status" value="1"/>
</dbReference>
<evidence type="ECO:0000313" key="3">
    <source>
        <dbReference type="Proteomes" id="UP000034920"/>
    </source>
</evidence>
<dbReference type="InterPro" id="IPR042003">
    <property type="entry name" value="Sortase_E"/>
</dbReference>
<dbReference type="Proteomes" id="UP000034920">
    <property type="component" value="Unassembled WGS sequence"/>
</dbReference>
<dbReference type="CDD" id="cd05830">
    <property type="entry name" value="Sortase_E"/>
    <property type="match status" value="1"/>
</dbReference>
<name>A0A0G0X6W7_UNCKA</name>
<dbReference type="Gene3D" id="2.40.260.10">
    <property type="entry name" value="Sortase"/>
    <property type="match status" value="1"/>
</dbReference>
<dbReference type="GO" id="GO:0016787">
    <property type="term" value="F:hydrolase activity"/>
    <property type="evidence" value="ECO:0007669"/>
    <property type="project" value="UniProtKB-KW"/>
</dbReference>
<gene>
    <name evidence="2" type="ORF">UU80_C0046G0002</name>
</gene>
<dbReference type="InterPro" id="IPR023365">
    <property type="entry name" value="Sortase_dom-sf"/>
</dbReference>
<organism evidence="2 3">
    <name type="scientific">candidate division WWE3 bacterium GW2011_GWA1_41_8</name>
    <dbReference type="NCBI Taxonomy" id="1619103"/>
    <lineage>
        <taxon>Bacteria</taxon>
        <taxon>Katanobacteria</taxon>
    </lineage>
</organism>
<dbReference type="STRING" id="1619103.UU80_C0046G0002"/>
<dbReference type="NCBIfam" id="TIGR01076">
    <property type="entry name" value="sortase_fam"/>
    <property type="match status" value="1"/>
</dbReference>
<comment type="caution">
    <text evidence="2">The sequence shown here is derived from an EMBL/GenBank/DDBJ whole genome shotgun (WGS) entry which is preliminary data.</text>
</comment>
<dbReference type="EMBL" id="LCCA01000046">
    <property type="protein sequence ID" value="KKS20685.1"/>
    <property type="molecule type" value="Genomic_DNA"/>
</dbReference>
<dbReference type="SUPFAM" id="SSF63817">
    <property type="entry name" value="Sortase"/>
    <property type="match status" value="1"/>
</dbReference>
<dbReference type="AlphaFoldDB" id="A0A0G0X6W7"/>
<sequence length="206" mass="22908">MRSKTFKAGVILVVLSLSGILFTLYPAIREEIKYLLTNPDEDVIIYTKSDPVILDAPVIVPVDENFSIVIPKIGANSKVIQDVDPTNSKEYQQKLSLGVAHAKGTPVPGQPGNTFLFAHSTDNILNANRYNAVFYLLNKMEEGDKFYLIYNKEKYEYTVKLAGIVDADSVSYLQGNPNRKTATLMTCWPAGTTLKRFVVVGELVEE</sequence>
<keyword evidence="1" id="KW-0378">Hydrolase</keyword>
<accession>A0A0G0X6W7</accession>
<dbReference type="InterPro" id="IPR005754">
    <property type="entry name" value="Sortase"/>
</dbReference>
<evidence type="ECO:0000256" key="1">
    <source>
        <dbReference type="ARBA" id="ARBA00022801"/>
    </source>
</evidence>
<proteinExistence type="predicted"/>
<reference evidence="2 3" key="1">
    <citation type="journal article" date="2015" name="Nature">
        <title>rRNA introns, odd ribosomes, and small enigmatic genomes across a large radiation of phyla.</title>
        <authorList>
            <person name="Brown C.T."/>
            <person name="Hug L.A."/>
            <person name="Thomas B.C."/>
            <person name="Sharon I."/>
            <person name="Castelle C.J."/>
            <person name="Singh A."/>
            <person name="Wilkins M.J."/>
            <person name="Williams K.H."/>
            <person name="Banfield J.F."/>
        </authorList>
    </citation>
    <scope>NUCLEOTIDE SEQUENCE [LARGE SCALE GENOMIC DNA]</scope>
</reference>
<evidence type="ECO:0000313" key="2">
    <source>
        <dbReference type="EMBL" id="KKS20685.1"/>
    </source>
</evidence>
<protein>
    <submittedName>
        <fullName evidence="2">Sortase</fullName>
    </submittedName>
</protein>